<feature type="transmembrane region" description="Helical" evidence="1">
    <location>
        <begin position="33"/>
        <end position="53"/>
    </location>
</feature>
<protein>
    <submittedName>
        <fullName evidence="3">DUF58 domain-containing protein</fullName>
    </submittedName>
</protein>
<dbReference type="PANTHER" id="PTHR34351">
    <property type="entry name" value="SLR1927 PROTEIN-RELATED"/>
    <property type="match status" value="1"/>
</dbReference>
<keyword evidence="4" id="KW-1185">Reference proteome</keyword>
<dbReference type="AlphaFoldDB" id="A0A9Q4FYF9"/>
<reference evidence="3" key="1">
    <citation type="submission" date="2020-06" db="EMBL/GenBank/DDBJ databases">
        <title>Insight into the genomes of haloalkaliphilic bacilli from Kenyan soda lakes.</title>
        <authorList>
            <person name="Mwirichia R."/>
            <person name="Villamizar G.C."/>
            <person name="Poehlein A."/>
            <person name="Mugweru J."/>
            <person name="Kipnyargis A."/>
            <person name="Kiplimo D."/>
            <person name="Orwa P."/>
            <person name="Daniel R."/>
        </authorList>
    </citation>
    <scope>NUCLEOTIDE SEQUENCE</scope>
    <source>
        <strain evidence="3">B1096_S55</strain>
    </source>
</reference>
<organism evidence="3 4">
    <name type="scientific">Salipaludibacillus agaradhaerens</name>
    <name type="common">Bacillus agaradhaerens</name>
    <dbReference type="NCBI Taxonomy" id="76935"/>
    <lineage>
        <taxon>Bacteria</taxon>
        <taxon>Bacillati</taxon>
        <taxon>Bacillota</taxon>
        <taxon>Bacilli</taxon>
        <taxon>Bacillales</taxon>
        <taxon>Bacillaceae</taxon>
    </lineage>
</organism>
<dbReference type="Proteomes" id="UP001057753">
    <property type="component" value="Unassembled WGS sequence"/>
</dbReference>
<accession>A0A9Q4FYF9</accession>
<comment type="caution">
    <text evidence="3">The sequence shown here is derived from an EMBL/GenBank/DDBJ whole genome shotgun (WGS) entry which is preliminary data.</text>
</comment>
<dbReference type="InterPro" id="IPR002881">
    <property type="entry name" value="DUF58"/>
</dbReference>
<name>A0A9Q4FYF9_SALAG</name>
<feature type="domain" description="DUF58" evidence="2">
    <location>
        <begin position="204"/>
        <end position="381"/>
    </location>
</feature>
<dbReference type="EMBL" id="JABXYM010000001">
    <property type="protein sequence ID" value="MCR6097620.1"/>
    <property type="molecule type" value="Genomic_DNA"/>
</dbReference>
<evidence type="ECO:0000313" key="3">
    <source>
        <dbReference type="EMBL" id="MCR6097620.1"/>
    </source>
</evidence>
<dbReference type="PANTHER" id="PTHR34351:SF2">
    <property type="entry name" value="DUF58 DOMAIN-CONTAINING PROTEIN"/>
    <property type="match status" value="1"/>
</dbReference>
<dbReference type="RefSeq" id="WP_257822020.1">
    <property type="nucleotide sequence ID" value="NZ_JABXYM010000001.1"/>
</dbReference>
<keyword evidence="1" id="KW-0472">Membrane</keyword>
<evidence type="ECO:0000259" key="2">
    <source>
        <dbReference type="Pfam" id="PF01882"/>
    </source>
</evidence>
<keyword evidence="1" id="KW-1133">Transmembrane helix</keyword>
<feature type="transmembrane region" description="Helical" evidence="1">
    <location>
        <begin position="7"/>
        <end position="27"/>
    </location>
</feature>
<dbReference type="Pfam" id="PF01882">
    <property type="entry name" value="DUF58"/>
    <property type="match status" value="1"/>
</dbReference>
<sequence>MRWLVSRFIKGLLIAGVCGSLFSYAMFQGGFVSWFLFYSISSLVILLLLYVIIPLGRFHVTREFGDDVITAGKDVSVVVTVTRKWPFPFLYLGVEDTMEGKLKKQMGHTSSKRIVYPLFRKELKIHYTIPAVKRGDYRFFGIHLSTSDMFGLFHKHVFLAAPSDLLVYPNYYDIAQWHAYEKHETETHAASREFIDNMTSISGAREYVPGDKLTSIDWKVTARTNKLMTKEFEDYIGQHFVVIFNNVIPDTDYATIDAYERGIEFVTSIIMFAYTKGVQSALWTLGKQSRFYPSDTSADHKNQLMTHLAQLTYETHEESTANSANRDEHIPSGASIIMVSTELTKSLLDRVKLLTSRRIQVSVAFLVNREKRALKDEGIIKEIKQSGADVMVLSEEKFKERMATFEGV</sequence>
<gene>
    <name evidence="3" type="ORF">HXA33_13800</name>
</gene>
<evidence type="ECO:0000256" key="1">
    <source>
        <dbReference type="SAM" id="Phobius"/>
    </source>
</evidence>
<proteinExistence type="predicted"/>
<evidence type="ECO:0000313" key="4">
    <source>
        <dbReference type="Proteomes" id="UP001057753"/>
    </source>
</evidence>
<keyword evidence="1" id="KW-0812">Transmembrane</keyword>